<feature type="domain" description="Aromatic amino acid beta-eliminating lyase/threonine aldolase" evidence="4">
    <location>
        <begin position="19"/>
        <end position="148"/>
    </location>
</feature>
<evidence type="ECO:0000256" key="1">
    <source>
        <dbReference type="ARBA" id="ARBA00001933"/>
    </source>
</evidence>
<dbReference type="InterPro" id="IPR015421">
    <property type="entry name" value="PyrdxlP-dep_Trfase_major"/>
</dbReference>
<evidence type="ECO:0000256" key="3">
    <source>
        <dbReference type="ARBA" id="ARBA00022898"/>
    </source>
</evidence>
<evidence type="ECO:0000313" key="6">
    <source>
        <dbReference type="Proteomes" id="UP001251528"/>
    </source>
</evidence>
<dbReference type="Proteomes" id="UP001251528">
    <property type="component" value="Unassembled WGS sequence"/>
</dbReference>
<dbReference type="InterPro" id="IPR001597">
    <property type="entry name" value="ArAA_b-elim_lyase/Thr_aldolase"/>
</dbReference>
<dbReference type="GO" id="GO:0006520">
    <property type="term" value="P:amino acid metabolic process"/>
    <property type="evidence" value="ECO:0007669"/>
    <property type="project" value="InterPro"/>
</dbReference>
<name>A0AAJ0FZW3_9HYPO</name>
<dbReference type="SUPFAM" id="SSF53383">
    <property type="entry name" value="PLP-dependent transferases"/>
    <property type="match status" value="1"/>
</dbReference>
<dbReference type="EMBL" id="JASWJB010000064">
    <property type="protein sequence ID" value="KAK2603431.1"/>
    <property type="molecule type" value="Genomic_DNA"/>
</dbReference>
<dbReference type="PANTHER" id="PTHR48097:SF5">
    <property type="entry name" value="LOW SPECIFICITY L-THREONINE ALDOLASE"/>
    <property type="match status" value="1"/>
</dbReference>
<protein>
    <recommendedName>
        <fullName evidence="4">Aromatic amino acid beta-eliminating lyase/threonine aldolase domain-containing protein</fullName>
    </recommendedName>
</protein>
<comment type="similarity">
    <text evidence="2">Belongs to the threonine aldolase family.</text>
</comment>
<dbReference type="Gene3D" id="3.40.640.10">
    <property type="entry name" value="Type I PLP-dependent aspartate aminotransferase-like (Major domain)"/>
    <property type="match status" value="2"/>
</dbReference>
<keyword evidence="6" id="KW-1185">Reference proteome</keyword>
<proteinExistence type="inferred from homology"/>
<evidence type="ECO:0000259" key="4">
    <source>
        <dbReference type="Pfam" id="PF01212"/>
    </source>
</evidence>
<comment type="caution">
    <text evidence="5">The sequence shown here is derived from an EMBL/GenBank/DDBJ whole genome shotgun (WGS) entry which is preliminary data.</text>
</comment>
<dbReference type="PANTHER" id="PTHR48097">
    <property type="entry name" value="L-THREONINE ALDOLASE-RELATED"/>
    <property type="match status" value="1"/>
</dbReference>
<dbReference type="Pfam" id="PF01212">
    <property type="entry name" value="Beta_elim_lyase"/>
    <property type="match status" value="1"/>
</dbReference>
<sequence>MEIKPKYSLHDGYSEGAHPAIIEAFTRTNLSQQRGYGDDGSCEDARQAIRRLIGADEASSYFTPGGTGANILSIASHLRPHEAVISTGSGHIVGKKAGAIEATGHQVLVEPSANGKLTPEKIQSAFHRSSLFAYQPKAKMVFISNATELLLLMDGARLDTVLASPKSDMTMRDVFGLADAFWIGGTKNCALLGEAVVIKDPSFGTQFPYHMNQRGALLAKGKVLGI</sequence>
<reference evidence="5" key="1">
    <citation type="submission" date="2023-06" db="EMBL/GenBank/DDBJ databases">
        <title>Conoideocrella luteorostrata (Hypocreales: Clavicipitaceae), a potential biocontrol fungus for elongate hemlock scale in United States Christmas tree production areas.</title>
        <authorList>
            <person name="Barrett H."/>
            <person name="Lovett B."/>
            <person name="Macias A.M."/>
            <person name="Stajich J.E."/>
            <person name="Kasson M.T."/>
        </authorList>
    </citation>
    <scope>NUCLEOTIDE SEQUENCE</scope>
    <source>
        <strain evidence="5">ARSEF 14590</strain>
    </source>
</reference>
<organism evidence="5 6">
    <name type="scientific">Conoideocrella luteorostrata</name>
    <dbReference type="NCBI Taxonomy" id="1105319"/>
    <lineage>
        <taxon>Eukaryota</taxon>
        <taxon>Fungi</taxon>
        <taxon>Dikarya</taxon>
        <taxon>Ascomycota</taxon>
        <taxon>Pezizomycotina</taxon>
        <taxon>Sordariomycetes</taxon>
        <taxon>Hypocreomycetidae</taxon>
        <taxon>Hypocreales</taxon>
        <taxon>Clavicipitaceae</taxon>
        <taxon>Conoideocrella</taxon>
    </lineage>
</organism>
<dbReference type="InterPro" id="IPR015424">
    <property type="entry name" value="PyrdxlP-dep_Trfase"/>
</dbReference>
<evidence type="ECO:0000313" key="5">
    <source>
        <dbReference type="EMBL" id="KAK2603431.1"/>
    </source>
</evidence>
<evidence type="ECO:0000256" key="2">
    <source>
        <dbReference type="ARBA" id="ARBA00006966"/>
    </source>
</evidence>
<comment type="cofactor">
    <cofactor evidence="1">
        <name>pyridoxal 5'-phosphate</name>
        <dbReference type="ChEBI" id="CHEBI:597326"/>
    </cofactor>
</comment>
<dbReference type="AlphaFoldDB" id="A0AAJ0FZW3"/>
<dbReference type="GO" id="GO:0016829">
    <property type="term" value="F:lyase activity"/>
    <property type="evidence" value="ECO:0007669"/>
    <property type="project" value="InterPro"/>
</dbReference>
<gene>
    <name evidence="5" type="ORF">QQS21_004382</name>
</gene>
<accession>A0AAJ0FZW3</accession>
<keyword evidence="3" id="KW-0663">Pyridoxal phosphate</keyword>